<feature type="region of interest" description="Disordered" evidence="10">
    <location>
        <begin position="228"/>
        <end position="254"/>
    </location>
</feature>
<evidence type="ECO:0000256" key="1">
    <source>
        <dbReference type="ARBA" id="ARBA00004611"/>
    </source>
</evidence>
<dbReference type="GO" id="GO:0070736">
    <property type="term" value="F:protein-glycine ligase activity, initiating"/>
    <property type="evidence" value="ECO:0007669"/>
    <property type="project" value="TreeGrafter"/>
</dbReference>
<comment type="subcellular location">
    <subcellularLocation>
        <location evidence="1">Cytoplasm</location>
        <location evidence="1">Cytoskeleton</location>
        <location evidence="1">Flagellum axoneme</location>
    </subcellularLocation>
</comment>
<feature type="non-terminal residue" evidence="11">
    <location>
        <position position="1"/>
    </location>
</feature>
<organism evidence="11 12">
    <name type="scientific">Zosterops hypoxanthus</name>
    <dbReference type="NCBI Taxonomy" id="2485327"/>
    <lineage>
        <taxon>Eukaryota</taxon>
        <taxon>Metazoa</taxon>
        <taxon>Chordata</taxon>
        <taxon>Craniata</taxon>
        <taxon>Vertebrata</taxon>
        <taxon>Euteleostomi</taxon>
        <taxon>Archelosauria</taxon>
        <taxon>Archosauria</taxon>
        <taxon>Dinosauria</taxon>
        <taxon>Saurischia</taxon>
        <taxon>Theropoda</taxon>
        <taxon>Coelurosauria</taxon>
        <taxon>Aves</taxon>
        <taxon>Neognathae</taxon>
        <taxon>Neoaves</taxon>
        <taxon>Telluraves</taxon>
        <taxon>Australaves</taxon>
        <taxon>Passeriformes</taxon>
        <taxon>Sylvioidea</taxon>
        <taxon>Zosteropidae</taxon>
        <taxon>Zosterops</taxon>
    </lineage>
</organism>
<dbReference type="GO" id="GO:0005524">
    <property type="term" value="F:ATP binding"/>
    <property type="evidence" value="ECO:0007669"/>
    <property type="project" value="UniProtKB-KW"/>
</dbReference>
<dbReference type="FunFam" id="3.30.470.20:FF:000032">
    <property type="entry name" value="tubulin monoglycylase TTLL3 isoform X2"/>
    <property type="match status" value="1"/>
</dbReference>
<sequence>RLSSLLSPQEKKIFAVQGPYPIIRRLLRARGWVETKLPRKTRQLKQQPGQQKKQQLEKRAGRGGDKQGKAVPSPRGGAQPSPDTKKSPQHPLPLDKKNKGETEDEDKKEGNEQCSEDSDDIHDLMSYLVQDQVPNFLWTIHLGNIDQGLLPRIEVVNRFPRLNALCTKEGLCQSLQNLPWFEPVDLNTFFPRCYRLGLMGEQEAFIEDFRLTAARSLLKLALKKVRDRPVRTEQPPKSDTAAAPKAPVPQGGSVLRPQGWHRSHVSHLMVSTARLPSPPYPQLVEEALEVCEQHLGVLEHQDIDRDTPSPCRTCIAWDCFLQEYYRVAHEGARLVLSKEQREQCQDVLRRLEEQLPQLGIEGKLNVWILKPSAKSRGRGIVCTTRLEQVLEMSQSSSPQVCQWVVQKYVERPLTIFDTKFDIRQWFVVTDWNPLTVWFYRDCYLRFCSRPFSLCHLEPARHLCNVAIQKRYKTSPPDPRLPPDKIWSNTQFQAHLAQLGRADDWKRVIVPGMKAAILNAVRCARDSVGSRKGSFELFGADFLIGKDFQPWLLEINSCPTMSPSSVVTRRLCANVQRDTLRLVLDRKDNPNCSIGAFELLYKEAAVDSCLSVGLQLKIIGCSLKNP</sequence>
<keyword evidence="2" id="KW-0963">Cytoplasm</keyword>
<dbReference type="GO" id="GO:0015630">
    <property type="term" value="C:microtubule cytoskeleton"/>
    <property type="evidence" value="ECO:0007669"/>
    <property type="project" value="TreeGrafter"/>
</dbReference>
<protein>
    <submittedName>
        <fullName evidence="11">TTLL3 monoglycylase</fullName>
    </submittedName>
</protein>
<keyword evidence="7" id="KW-0206">Cytoskeleton</keyword>
<dbReference type="EMBL" id="VWYL01023485">
    <property type="protein sequence ID" value="NXR39222.1"/>
    <property type="molecule type" value="Genomic_DNA"/>
</dbReference>
<keyword evidence="3" id="KW-0436">Ligase</keyword>
<gene>
    <name evidence="11" type="primary">Ttll3_0</name>
    <name evidence="11" type="ORF">ZOSHYP_R12485</name>
</gene>
<feature type="coiled-coil region" evidence="9">
    <location>
        <begin position="334"/>
        <end position="361"/>
    </location>
</feature>
<dbReference type="Pfam" id="PF03133">
    <property type="entry name" value="TTL"/>
    <property type="match status" value="1"/>
</dbReference>
<keyword evidence="6" id="KW-0282">Flagellum</keyword>
<feature type="compositionally biased region" description="Low complexity" evidence="10">
    <location>
        <begin position="44"/>
        <end position="53"/>
    </location>
</feature>
<feature type="compositionally biased region" description="Basic and acidic residues" evidence="10">
    <location>
        <begin position="54"/>
        <end position="68"/>
    </location>
</feature>
<evidence type="ECO:0000256" key="6">
    <source>
        <dbReference type="ARBA" id="ARBA00022846"/>
    </source>
</evidence>
<dbReference type="Proteomes" id="UP000549157">
    <property type="component" value="Unassembled WGS sequence"/>
</dbReference>
<evidence type="ECO:0000256" key="7">
    <source>
        <dbReference type="ARBA" id="ARBA00023212"/>
    </source>
</evidence>
<dbReference type="GO" id="GO:0005930">
    <property type="term" value="C:axoneme"/>
    <property type="evidence" value="ECO:0007669"/>
    <property type="project" value="TreeGrafter"/>
</dbReference>
<evidence type="ECO:0000313" key="12">
    <source>
        <dbReference type="Proteomes" id="UP000549157"/>
    </source>
</evidence>
<evidence type="ECO:0000256" key="3">
    <source>
        <dbReference type="ARBA" id="ARBA00022598"/>
    </source>
</evidence>
<comment type="caution">
    <text evidence="11">The sequence shown here is derived from an EMBL/GenBank/DDBJ whole genome shotgun (WGS) entry which is preliminary data.</text>
</comment>
<accession>A0A7L2KVD5</accession>
<feature type="compositionally biased region" description="Basic and acidic residues" evidence="10">
    <location>
        <begin position="93"/>
        <end position="111"/>
    </location>
</feature>
<dbReference type="PANTHER" id="PTHR45870:SF2">
    <property type="entry name" value="TUBULIN MONOGLYCYLASE TTLL3"/>
    <property type="match status" value="1"/>
</dbReference>
<evidence type="ECO:0000256" key="5">
    <source>
        <dbReference type="ARBA" id="ARBA00022840"/>
    </source>
</evidence>
<keyword evidence="9" id="KW-0175">Coiled coil</keyword>
<dbReference type="AlphaFoldDB" id="A0A7L2KVD5"/>
<reference evidence="11 12" key="1">
    <citation type="submission" date="2019-09" db="EMBL/GenBank/DDBJ databases">
        <title>Bird 10,000 Genomes (B10K) Project - Family phase.</title>
        <authorList>
            <person name="Zhang G."/>
        </authorList>
    </citation>
    <scope>NUCLEOTIDE SEQUENCE [LARGE SCALE GENOMIC DNA]</scope>
    <source>
        <strain evidence="11">B10K-DU-001-36</strain>
        <tissue evidence="11">Muscle</tissue>
    </source>
</reference>
<comment type="catalytic activity">
    <reaction evidence="8">
        <text>L-glutamyl-[protein] + glycine + ATP = glycyl-L-glutamyl-[protein] + ADP + phosphate + H(+)</text>
        <dbReference type="Rhea" id="RHEA:67180"/>
        <dbReference type="Rhea" id="RHEA-COMP:10208"/>
        <dbReference type="Rhea" id="RHEA-COMP:17207"/>
        <dbReference type="ChEBI" id="CHEBI:15378"/>
        <dbReference type="ChEBI" id="CHEBI:29973"/>
        <dbReference type="ChEBI" id="CHEBI:30616"/>
        <dbReference type="ChEBI" id="CHEBI:43474"/>
        <dbReference type="ChEBI" id="CHEBI:57305"/>
        <dbReference type="ChEBI" id="CHEBI:167890"/>
        <dbReference type="ChEBI" id="CHEBI:456216"/>
    </reaction>
    <physiologicalReaction direction="left-to-right" evidence="8">
        <dbReference type="Rhea" id="RHEA:67181"/>
    </physiologicalReaction>
</comment>
<keyword evidence="5" id="KW-0067">ATP-binding</keyword>
<evidence type="ECO:0000256" key="10">
    <source>
        <dbReference type="SAM" id="MobiDB-lite"/>
    </source>
</evidence>
<dbReference type="OrthoDB" id="202825at2759"/>
<evidence type="ECO:0000313" key="11">
    <source>
        <dbReference type="EMBL" id="NXR39222.1"/>
    </source>
</evidence>
<dbReference type="GO" id="GO:0060271">
    <property type="term" value="P:cilium assembly"/>
    <property type="evidence" value="ECO:0007669"/>
    <property type="project" value="TreeGrafter"/>
</dbReference>
<keyword evidence="6" id="KW-0969">Cilium</keyword>
<feature type="non-terminal residue" evidence="11">
    <location>
        <position position="625"/>
    </location>
</feature>
<dbReference type="PANTHER" id="PTHR45870">
    <property type="entry name" value="TUBULIN MONOGLYCYLASE TTLL3"/>
    <property type="match status" value="1"/>
</dbReference>
<keyword evidence="12" id="KW-1185">Reference proteome</keyword>
<dbReference type="InterPro" id="IPR051437">
    <property type="entry name" value="TTLL_monoglycylase"/>
</dbReference>
<dbReference type="SUPFAM" id="SSF56059">
    <property type="entry name" value="Glutathione synthetase ATP-binding domain-like"/>
    <property type="match status" value="1"/>
</dbReference>
<evidence type="ECO:0000256" key="8">
    <source>
        <dbReference type="ARBA" id="ARBA00048944"/>
    </source>
</evidence>
<dbReference type="PROSITE" id="PS51221">
    <property type="entry name" value="TTL"/>
    <property type="match status" value="1"/>
</dbReference>
<keyword evidence="4" id="KW-0547">Nucleotide-binding</keyword>
<dbReference type="InterPro" id="IPR004344">
    <property type="entry name" value="TTL/TTLL_fam"/>
</dbReference>
<feature type="region of interest" description="Disordered" evidence="10">
    <location>
        <begin position="34"/>
        <end position="117"/>
    </location>
</feature>
<dbReference type="Gene3D" id="3.30.470.20">
    <property type="entry name" value="ATP-grasp fold, B domain"/>
    <property type="match status" value="1"/>
</dbReference>
<keyword evidence="6" id="KW-0966">Cell projection</keyword>
<name>A0A7L2KVD5_9PASS</name>
<proteinExistence type="predicted"/>
<evidence type="ECO:0000256" key="2">
    <source>
        <dbReference type="ARBA" id="ARBA00022490"/>
    </source>
</evidence>
<evidence type="ECO:0000256" key="9">
    <source>
        <dbReference type="SAM" id="Coils"/>
    </source>
</evidence>
<evidence type="ECO:0000256" key="4">
    <source>
        <dbReference type="ARBA" id="ARBA00022741"/>
    </source>
</evidence>
<dbReference type="GO" id="GO:0003341">
    <property type="term" value="P:cilium movement"/>
    <property type="evidence" value="ECO:0007669"/>
    <property type="project" value="TreeGrafter"/>
</dbReference>